<comment type="caution">
    <text evidence="12">The sequence shown here is derived from an EMBL/GenBank/DDBJ whole genome shotgun (WGS) entry which is preliminary data.</text>
</comment>
<dbReference type="InterPro" id="IPR011009">
    <property type="entry name" value="Kinase-like_dom_sf"/>
</dbReference>
<evidence type="ECO:0000256" key="8">
    <source>
        <dbReference type="PROSITE-ProRule" id="PRU10141"/>
    </source>
</evidence>
<dbReference type="PROSITE" id="PS50011">
    <property type="entry name" value="PROTEIN_KINASE_DOM"/>
    <property type="match status" value="1"/>
</dbReference>
<dbReference type="InterPro" id="IPR008271">
    <property type="entry name" value="Ser/Thr_kinase_AS"/>
</dbReference>
<organism evidence="12 13">
    <name type="scientific">Dendryphion nanum</name>
    <dbReference type="NCBI Taxonomy" id="256645"/>
    <lineage>
        <taxon>Eukaryota</taxon>
        <taxon>Fungi</taxon>
        <taxon>Dikarya</taxon>
        <taxon>Ascomycota</taxon>
        <taxon>Pezizomycotina</taxon>
        <taxon>Dothideomycetes</taxon>
        <taxon>Pleosporomycetidae</taxon>
        <taxon>Pleosporales</taxon>
        <taxon>Torulaceae</taxon>
        <taxon>Dendryphion</taxon>
    </lineage>
</organism>
<dbReference type="EC" id="2.7.11.24" evidence="1"/>
<sequence length="430" mass="46639">MLSVSTILFSAFVTDLLPLAFAGPVSIQLTSKTSSIRSFPISFDPLGVGDIIVIQDSQILRKNEDDTGNVTVFDPFAFETRYNPRVGKRIQLSRRADAPPAWDEDESYACLGTRVMFDDKSIGSGSSGFIYGATRTDGVRVAMKGVQEVREADAEWSMMQTVGDHPNIIRGFGRCSIEAMHYIMLELLEGGTLAVQINALVYKGNEAVTKAVIAQVFAGILQMHSKGVAHQDIKGENVMFDKTGVVKVIDLGAGTTEKKVDKINVAGGIRSPGTYTKAILYHDPANSSKEAESSSGTKDIDTFSNDTWEVATMLVHMLTGKKPWTDANALSAKAIWTKTTPAQRSSACKSEWPSFTAEFCTVLASVFVDQSSRKDLSWFAGQLANPALKLIDECDDGSKKTAKRAVENSELVVVGVEDAGAEWIVRAKMP</sequence>
<feature type="chain" id="PRO_5040284353" description="mitogen-activated protein kinase" evidence="10">
    <location>
        <begin position="23"/>
        <end position="430"/>
    </location>
</feature>
<keyword evidence="2" id="KW-0808">Transferase</keyword>
<keyword evidence="9" id="KW-0723">Serine/threonine-protein kinase</keyword>
<dbReference type="Proteomes" id="UP000700596">
    <property type="component" value="Unassembled WGS sequence"/>
</dbReference>
<evidence type="ECO:0000256" key="4">
    <source>
        <dbReference type="ARBA" id="ARBA00022777"/>
    </source>
</evidence>
<accession>A0A9P9ICA1</accession>
<evidence type="ECO:0000256" key="10">
    <source>
        <dbReference type="SAM" id="SignalP"/>
    </source>
</evidence>
<dbReference type="PROSITE" id="PS00107">
    <property type="entry name" value="PROTEIN_KINASE_ATP"/>
    <property type="match status" value="1"/>
</dbReference>
<protein>
    <recommendedName>
        <fullName evidence="1">mitogen-activated protein kinase</fullName>
        <ecNumber evidence="1">2.7.11.24</ecNumber>
    </recommendedName>
</protein>
<evidence type="ECO:0000256" key="3">
    <source>
        <dbReference type="ARBA" id="ARBA00022741"/>
    </source>
</evidence>
<dbReference type="InterPro" id="IPR017441">
    <property type="entry name" value="Protein_kinase_ATP_BS"/>
</dbReference>
<dbReference type="PANTHER" id="PTHR48016">
    <property type="entry name" value="MAP KINASE KINASE KINASE SSK2-RELATED-RELATED"/>
    <property type="match status" value="1"/>
</dbReference>
<feature type="domain" description="Protein kinase" evidence="11">
    <location>
        <begin position="116"/>
        <end position="388"/>
    </location>
</feature>
<dbReference type="InterPro" id="IPR050538">
    <property type="entry name" value="MAP_kinase_kinase_kinase"/>
</dbReference>
<evidence type="ECO:0000313" key="12">
    <source>
        <dbReference type="EMBL" id="KAH7116268.1"/>
    </source>
</evidence>
<evidence type="ECO:0000256" key="9">
    <source>
        <dbReference type="RuleBase" id="RU000304"/>
    </source>
</evidence>
<keyword evidence="5 8" id="KW-0067">ATP-binding</keyword>
<keyword evidence="4 12" id="KW-0418">Kinase</keyword>
<keyword evidence="3 8" id="KW-0547">Nucleotide-binding</keyword>
<dbReference type="GO" id="GO:0005524">
    <property type="term" value="F:ATP binding"/>
    <property type="evidence" value="ECO:0007669"/>
    <property type="project" value="UniProtKB-UniRule"/>
</dbReference>
<evidence type="ECO:0000256" key="2">
    <source>
        <dbReference type="ARBA" id="ARBA00022679"/>
    </source>
</evidence>
<evidence type="ECO:0000256" key="7">
    <source>
        <dbReference type="ARBA" id="ARBA00048130"/>
    </source>
</evidence>
<comment type="catalytic activity">
    <reaction evidence="6">
        <text>L-threonyl-[protein] + ATP = O-phospho-L-threonyl-[protein] + ADP + H(+)</text>
        <dbReference type="Rhea" id="RHEA:46608"/>
        <dbReference type="Rhea" id="RHEA-COMP:11060"/>
        <dbReference type="Rhea" id="RHEA-COMP:11605"/>
        <dbReference type="ChEBI" id="CHEBI:15378"/>
        <dbReference type="ChEBI" id="CHEBI:30013"/>
        <dbReference type="ChEBI" id="CHEBI:30616"/>
        <dbReference type="ChEBI" id="CHEBI:61977"/>
        <dbReference type="ChEBI" id="CHEBI:456216"/>
        <dbReference type="EC" id="2.7.11.24"/>
    </reaction>
    <physiologicalReaction direction="left-to-right" evidence="6">
        <dbReference type="Rhea" id="RHEA:46609"/>
    </physiologicalReaction>
</comment>
<dbReference type="EMBL" id="JAGMWT010000015">
    <property type="protein sequence ID" value="KAH7116268.1"/>
    <property type="molecule type" value="Genomic_DNA"/>
</dbReference>
<dbReference type="PANTHER" id="PTHR48016:SF56">
    <property type="entry name" value="MAPKK KINASE"/>
    <property type="match status" value="1"/>
</dbReference>
<name>A0A9P9ICA1_9PLEO</name>
<dbReference type="SUPFAM" id="SSF56112">
    <property type="entry name" value="Protein kinase-like (PK-like)"/>
    <property type="match status" value="1"/>
</dbReference>
<comment type="similarity">
    <text evidence="9">Belongs to the protein kinase superfamily.</text>
</comment>
<dbReference type="Gene3D" id="1.10.510.10">
    <property type="entry name" value="Transferase(Phosphotransferase) domain 1"/>
    <property type="match status" value="1"/>
</dbReference>
<evidence type="ECO:0000256" key="1">
    <source>
        <dbReference type="ARBA" id="ARBA00012411"/>
    </source>
</evidence>
<gene>
    <name evidence="12" type="ORF">B0J11DRAFT_510605</name>
</gene>
<reference evidence="12" key="1">
    <citation type="journal article" date="2021" name="Nat. Commun.">
        <title>Genetic determinants of endophytism in the Arabidopsis root mycobiome.</title>
        <authorList>
            <person name="Mesny F."/>
            <person name="Miyauchi S."/>
            <person name="Thiergart T."/>
            <person name="Pickel B."/>
            <person name="Atanasova L."/>
            <person name="Karlsson M."/>
            <person name="Huettel B."/>
            <person name="Barry K.W."/>
            <person name="Haridas S."/>
            <person name="Chen C."/>
            <person name="Bauer D."/>
            <person name="Andreopoulos W."/>
            <person name="Pangilinan J."/>
            <person name="LaButti K."/>
            <person name="Riley R."/>
            <person name="Lipzen A."/>
            <person name="Clum A."/>
            <person name="Drula E."/>
            <person name="Henrissat B."/>
            <person name="Kohler A."/>
            <person name="Grigoriev I.V."/>
            <person name="Martin F.M."/>
            <person name="Hacquard S."/>
        </authorList>
    </citation>
    <scope>NUCLEOTIDE SEQUENCE</scope>
    <source>
        <strain evidence="12">MPI-CAGE-CH-0243</strain>
    </source>
</reference>
<proteinExistence type="inferred from homology"/>
<keyword evidence="10" id="KW-0732">Signal</keyword>
<dbReference type="PROSITE" id="PS00108">
    <property type="entry name" value="PROTEIN_KINASE_ST"/>
    <property type="match status" value="1"/>
</dbReference>
<dbReference type="SMART" id="SM00220">
    <property type="entry name" value="S_TKc"/>
    <property type="match status" value="1"/>
</dbReference>
<evidence type="ECO:0000256" key="6">
    <source>
        <dbReference type="ARBA" id="ARBA00047919"/>
    </source>
</evidence>
<feature type="signal peptide" evidence="10">
    <location>
        <begin position="1"/>
        <end position="22"/>
    </location>
</feature>
<keyword evidence="13" id="KW-1185">Reference proteome</keyword>
<feature type="binding site" evidence="8">
    <location>
        <position position="144"/>
    </location>
    <ligand>
        <name>ATP</name>
        <dbReference type="ChEBI" id="CHEBI:30616"/>
    </ligand>
</feature>
<dbReference type="InterPro" id="IPR000719">
    <property type="entry name" value="Prot_kinase_dom"/>
</dbReference>
<dbReference type="OrthoDB" id="1668230at2759"/>
<evidence type="ECO:0000313" key="13">
    <source>
        <dbReference type="Proteomes" id="UP000700596"/>
    </source>
</evidence>
<dbReference type="GO" id="GO:0004707">
    <property type="term" value="F:MAP kinase activity"/>
    <property type="evidence" value="ECO:0007669"/>
    <property type="project" value="UniProtKB-EC"/>
</dbReference>
<comment type="catalytic activity">
    <reaction evidence="7">
        <text>L-seryl-[protein] + ATP = O-phospho-L-seryl-[protein] + ADP + H(+)</text>
        <dbReference type="Rhea" id="RHEA:17989"/>
        <dbReference type="Rhea" id="RHEA-COMP:9863"/>
        <dbReference type="Rhea" id="RHEA-COMP:11604"/>
        <dbReference type="ChEBI" id="CHEBI:15378"/>
        <dbReference type="ChEBI" id="CHEBI:29999"/>
        <dbReference type="ChEBI" id="CHEBI:30616"/>
        <dbReference type="ChEBI" id="CHEBI:83421"/>
        <dbReference type="ChEBI" id="CHEBI:456216"/>
        <dbReference type="EC" id="2.7.11.24"/>
    </reaction>
    <physiologicalReaction direction="left-to-right" evidence="7">
        <dbReference type="Rhea" id="RHEA:17990"/>
    </physiologicalReaction>
</comment>
<evidence type="ECO:0000256" key="5">
    <source>
        <dbReference type="ARBA" id="ARBA00022840"/>
    </source>
</evidence>
<evidence type="ECO:0000259" key="11">
    <source>
        <dbReference type="PROSITE" id="PS50011"/>
    </source>
</evidence>
<dbReference type="AlphaFoldDB" id="A0A9P9ICA1"/>
<dbReference type="Pfam" id="PF00069">
    <property type="entry name" value="Pkinase"/>
    <property type="match status" value="1"/>
</dbReference>